<dbReference type="Gene3D" id="3.20.20.70">
    <property type="entry name" value="Aldolase class I"/>
    <property type="match status" value="1"/>
</dbReference>
<dbReference type="SUPFAM" id="SSF51412">
    <property type="entry name" value="Inosine monophosphate dehydrogenase (IMPDH)"/>
    <property type="match status" value="1"/>
</dbReference>
<dbReference type="InterPro" id="IPR004136">
    <property type="entry name" value="NMO"/>
</dbReference>
<evidence type="ECO:0000313" key="4">
    <source>
        <dbReference type="EMBL" id="GAA2412554.1"/>
    </source>
</evidence>
<evidence type="ECO:0000313" key="5">
    <source>
        <dbReference type="Proteomes" id="UP001501231"/>
    </source>
</evidence>
<dbReference type="PANTHER" id="PTHR32332:SF20">
    <property type="entry name" value="2-NITROPROPANE DIOXYGENASE-LIKE PROTEIN"/>
    <property type="match status" value="1"/>
</dbReference>
<keyword evidence="4" id="KW-0503">Monooxygenase</keyword>
<protein>
    <submittedName>
        <fullName evidence="4">Nitronate monooxygenase</fullName>
    </submittedName>
</protein>
<evidence type="ECO:0000256" key="2">
    <source>
        <dbReference type="ARBA" id="ARBA00022643"/>
    </source>
</evidence>
<sequence length="355" mass="36696">MTGLDTPLTRLVGVRHPVVQTGMGWVAGPRLVSAVANAGGLGILASATMTADRLGAAIREVKERTGAPFGVNLRADAADAGDRIDLLIKEGVKVASFALAPKPDLIAKLKDAGVVVIPSVGARRHAEKVAAWGADAVLVQGGEGGGHTGPVATTLLLPQVVDAVDVPVIAAGGFFDGRGLAAALAYGAAGVAMGTRFLLTADSSVPEEVKKVYLGTAETVVTRQVDGMPHRVLRSDLVDALERSGRTGGLVRAVRNAARFRRLSGMSWRAMIADGRAMKHGKELSWSQVLMAANTPMLLKAAMVDGRPDLGVMASGQAVAVIDDLPTCAELIGSIVAGAVEAIEAQRSHLRPPRR</sequence>
<dbReference type="PANTHER" id="PTHR32332">
    <property type="entry name" value="2-NITROPROPANE DIOXYGENASE"/>
    <property type="match status" value="1"/>
</dbReference>
<proteinExistence type="predicted"/>
<dbReference type="EMBL" id="BAAARW010000008">
    <property type="protein sequence ID" value="GAA2412554.1"/>
    <property type="molecule type" value="Genomic_DNA"/>
</dbReference>
<name>A0ABP5VV01_9ACTN</name>
<dbReference type="CDD" id="cd04730">
    <property type="entry name" value="NPD_like"/>
    <property type="match status" value="1"/>
</dbReference>
<dbReference type="RefSeq" id="WP_344588684.1">
    <property type="nucleotide sequence ID" value="NZ_BAAARW010000008.1"/>
</dbReference>
<reference evidence="5" key="1">
    <citation type="journal article" date="2019" name="Int. J. Syst. Evol. Microbiol.">
        <title>The Global Catalogue of Microorganisms (GCM) 10K type strain sequencing project: providing services to taxonomists for standard genome sequencing and annotation.</title>
        <authorList>
            <consortium name="The Broad Institute Genomics Platform"/>
            <consortium name="The Broad Institute Genome Sequencing Center for Infectious Disease"/>
            <person name="Wu L."/>
            <person name="Ma J."/>
        </authorList>
    </citation>
    <scope>NUCLEOTIDE SEQUENCE [LARGE SCALE GENOMIC DNA]</scope>
    <source>
        <strain evidence="5">JCM 3325</strain>
    </source>
</reference>
<dbReference type="Proteomes" id="UP001501231">
    <property type="component" value="Unassembled WGS sequence"/>
</dbReference>
<keyword evidence="3" id="KW-0560">Oxidoreductase</keyword>
<gene>
    <name evidence="4" type="ORF">GCM10010191_22570</name>
</gene>
<accession>A0ABP5VV01</accession>
<comment type="caution">
    <text evidence="4">The sequence shown here is derived from an EMBL/GenBank/DDBJ whole genome shotgun (WGS) entry which is preliminary data.</text>
</comment>
<keyword evidence="5" id="KW-1185">Reference proteome</keyword>
<evidence type="ECO:0000256" key="1">
    <source>
        <dbReference type="ARBA" id="ARBA00022630"/>
    </source>
</evidence>
<dbReference type="GO" id="GO:0004497">
    <property type="term" value="F:monooxygenase activity"/>
    <property type="evidence" value="ECO:0007669"/>
    <property type="project" value="UniProtKB-KW"/>
</dbReference>
<keyword evidence="2" id="KW-0288">FMN</keyword>
<dbReference type="Pfam" id="PF03060">
    <property type="entry name" value="NMO"/>
    <property type="match status" value="1"/>
</dbReference>
<keyword evidence="1" id="KW-0285">Flavoprotein</keyword>
<evidence type="ECO:0000256" key="3">
    <source>
        <dbReference type="ARBA" id="ARBA00023002"/>
    </source>
</evidence>
<dbReference type="InterPro" id="IPR013785">
    <property type="entry name" value="Aldolase_TIM"/>
</dbReference>
<organism evidence="4 5">
    <name type="scientific">Actinomadura vinacea</name>
    <dbReference type="NCBI Taxonomy" id="115336"/>
    <lineage>
        <taxon>Bacteria</taxon>
        <taxon>Bacillati</taxon>
        <taxon>Actinomycetota</taxon>
        <taxon>Actinomycetes</taxon>
        <taxon>Streptosporangiales</taxon>
        <taxon>Thermomonosporaceae</taxon>
        <taxon>Actinomadura</taxon>
    </lineage>
</organism>